<proteinExistence type="predicted"/>
<gene>
    <name evidence="5" type="ORF">BST86_04580</name>
</gene>
<keyword evidence="4" id="KW-0482">Metalloprotease</keyword>
<sequence>MKLSKFTGEFQEVMEIDENIHRLVGNLELLAFINPLNIAQERKQFFKEKYKYNPKFKYRKVRFDTYKLHRLFFSQRLKDIDDKVIRDLYKDVVYTYSGMVQCIETISQPDNRFYFNSLRFYGTPTDKMVENAKFILHHREDDESAFAKAEPQLSTEQAIQFFEDYKKEYGFNFAIKTSSAMSAAAMVSNKDRALILKKNHQFSQHQLNVLAHHEIGVHLVTTFNAIEQPLKVFGNGFPNNVETQEGLAVFAEYMSGNLTVSRLRELAYRVIAADSLIKGNDFTETFNLIHNQYGLDRERAFNITLRVHRGGGFTKDALYLSGLQKIYNLHQAGESMESLLMGKCSLEYLPSVKRLQEVGLAKPITYKCKSYNSNNNKDQRVEWILQNLK</sequence>
<dbReference type="PANTHER" id="PTHR31817">
    <property type="match status" value="1"/>
</dbReference>
<evidence type="ECO:0000256" key="2">
    <source>
        <dbReference type="ARBA" id="ARBA00022670"/>
    </source>
</evidence>
<protein>
    <recommendedName>
        <fullName evidence="7">DUF1704 domain-containing protein</fullName>
    </recommendedName>
</protein>
<evidence type="ECO:0000256" key="4">
    <source>
        <dbReference type="ARBA" id="ARBA00023049"/>
    </source>
</evidence>
<dbReference type="OrthoDB" id="9785840at2"/>
<comment type="caution">
    <text evidence="5">The sequence shown here is derived from an EMBL/GenBank/DDBJ whole genome shotgun (WGS) entry which is preliminary data.</text>
</comment>
<dbReference type="PANTHER" id="PTHR31817:SF0">
    <property type="entry name" value="CHROMOSOME UNDETERMINED SCAFFOLD_67, WHOLE GENOME SHOTGUN SEQUENCE"/>
    <property type="match status" value="1"/>
</dbReference>
<dbReference type="RefSeq" id="WP_105982254.1">
    <property type="nucleotide sequence ID" value="NZ_MQUC01000003.1"/>
</dbReference>
<name>A0A2S9WSZ4_9FLAO</name>
<dbReference type="EMBL" id="MQUC01000003">
    <property type="protein sequence ID" value="PRP66416.1"/>
    <property type="molecule type" value="Genomic_DNA"/>
</dbReference>
<organism evidence="5 6">
    <name type="scientific">Nonlabens agnitus</name>
    <dbReference type="NCBI Taxonomy" id="870484"/>
    <lineage>
        <taxon>Bacteria</taxon>
        <taxon>Pseudomonadati</taxon>
        <taxon>Bacteroidota</taxon>
        <taxon>Flavobacteriia</taxon>
        <taxon>Flavobacteriales</taxon>
        <taxon>Flavobacteriaceae</taxon>
        <taxon>Nonlabens</taxon>
    </lineage>
</organism>
<dbReference type="GO" id="GO:0008237">
    <property type="term" value="F:metallopeptidase activity"/>
    <property type="evidence" value="ECO:0007669"/>
    <property type="project" value="UniProtKB-KW"/>
</dbReference>
<comment type="cofactor">
    <cofactor evidence="1">
        <name>Zn(2+)</name>
        <dbReference type="ChEBI" id="CHEBI:29105"/>
    </cofactor>
</comment>
<keyword evidence="3" id="KW-0378">Hydrolase</keyword>
<keyword evidence="2" id="KW-0645">Protease</keyword>
<dbReference type="InterPro" id="IPR012548">
    <property type="entry name" value="MATCAP"/>
</dbReference>
<dbReference type="Pfam" id="PF08014">
    <property type="entry name" value="MATCAP"/>
    <property type="match status" value="1"/>
</dbReference>
<evidence type="ECO:0000313" key="6">
    <source>
        <dbReference type="Proteomes" id="UP000239532"/>
    </source>
</evidence>
<dbReference type="Proteomes" id="UP000239532">
    <property type="component" value="Unassembled WGS sequence"/>
</dbReference>
<dbReference type="GO" id="GO:0006508">
    <property type="term" value="P:proteolysis"/>
    <property type="evidence" value="ECO:0007669"/>
    <property type="project" value="UniProtKB-KW"/>
</dbReference>
<evidence type="ECO:0008006" key="7">
    <source>
        <dbReference type="Google" id="ProtNLM"/>
    </source>
</evidence>
<evidence type="ECO:0000256" key="3">
    <source>
        <dbReference type="ARBA" id="ARBA00022801"/>
    </source>
</evidence>
<evidence type="ECO:0000313" key="5">
    <source>
        <dbReference type="EMBL" id="PRP66416.1"/>
    </source>
</evidence>
<dbReference type="SMART" id="SM01154">
    <property type="entry name" value="DUF1704"/>
    <property type="match status" value="1"/>
</dbReference>
<keyword evidence="6" id="KW-1185">Reference proteome</keyword>
<reference evidence="5 6" key="1">
    <citation type="submission" date="2016-11" db="EMBL/GenBank/DDBJ databases">
        <title>Trade-off between light-utilization and light-protection in marine flavobacteria.</title>
        <authorList>
            <person name="Kumagai Y."/>
        </authorList>
    </citation>
    <scope>NUCLEOTIDE SEQUENCE [LARGE SCALE GENOMIC DNA]</scope>
    <source>
        <strain evidence="5 6">JCM 17109</strain>
    </source>
</reference>
<accession>A0A2S9WSZ4</accession>
<dbReference type="AlphaFoldDB" id="A0A2S9WSZ4"/>
<dbReference type="GO" id="GO:0080164">
    <property type="term" value="P:regulation of nitric oxide metabolic process"/>
    <property type="evidence" value="ECO:0007669"/>
    <property type="project" value="TreeGrafter"/>
</dbReference>
<evidence type="ECO:0000256" key="1">
    <source>
        <dbReference type="ARBA" id="ARBA00001947"/>
    </source>
</evidence>